<dbReference type="Pfam" id="PF03101">
    <property type="entry name" value="FAR1"/>
    <property type="match status" value="1"/>
</dbReference>
<dbReference type="InterPro" id="IPR018289">
    <property type="entry name" value="MULE_transposase_dom"/>
</dbReference>
<gene>
    <name evidence="9" type="primary">FRS6</name>
    <name evidence="9" type="ORF">KSP39_PZI006757</name>
</gene>
<dbReference type="PANTHER" id="PTHR31669">
    <property type="entry name" value="PROTEIN FAR1-RELATED SEQUENCE 10-RELATED"/>
    <property type="match status" value="1"/>
</dbReference>
<comment type="subcellular location">
    <subcellularLocation>
        <location evidence="6">Nucleus</location>
    </subcellularLocation>
</comment>
<evidence type="ECO:0000256" key="2">
    <source>
        <dbReference type="ARBA" id="ARBA00022723"/>
    </source>
</evidence>
<feature type="domain" description="SWIM-type" evidence="8">
    <location>
        <begin position="569"/>
        <end position="605"/>
    </location>
</feature>
<dbReference type="InterPro" id="IPR007527">
    <property type="entry name" value="Znf_SWIM"/>
</dbReference>
<dbReference type="InterPro" id="IPR031052">
    <property type="entry name" value="FHY3/FAR1"/>
</dbReference>
<dbReference type="GO" id="GO:0005634">
    <property type="term" value="C:nucleus"/>
    <property type="evidence" value="ECO:0007669"/>
    <property type="project" value="UniProtKB-SubCell"/>
</dbReference>
<evidence type="ECO:0000256" key="5">
    <source>
        <dbReference type="PROSITE-ProRule" id="PRU00325"/>
    </source>
</evidence>
<keyword evidence="4 6" id="KW-0862">Zinc</keyword>
<evidence type="ECO:0000259" key="8">
    <source>
        <dbReference type="PROSITE" id="PS50966"/>
    </source>
</evidence>
<keyword evidence="6" id="KW-0539">Nucleus</keyword>
<comment type="caution">
    <text evidence="9">The sequence shown here is derived from an EMBL/GenBank/DDBJ whole genome shotgun (WGS) entry which is preliminary data.</text>
</comment>
<dbReference type="PROSITE" id="PS50966">
    <property type="entry name" value="ZF_SWIM"/>
    <property type="match status" value="1"/>
</dbReference>
<dbReference type="Proteomes" id="UP001418222">
    <property type="component" value="Unassembled WGS sequence"/>
</dbReference>
<dbReference type="AlphaFoldDB" id="A0AAP0BNS8"/>
<evidence type="ECO:0000256" key="1">
    <source>
        <dbReference type="ARBA" id="ARBA00005889"/>
    </source>
</evidence>
<keyword evidence="10" id="KW-1185">Reference proteome</keyword>
<protein>
    <recommendedName>
        <fullName evidence="6">Protein FAR1-RELATED SEQUENCE</fullName>
    </recommendedName>
</protein>
<dbReference type="Pfam" id="PF04434">
    <property type="entry name" value="SWIM"/>
    <property type="match status" value="1"/>
</dbReference>
<organism evidence="9 10">
    <name type="scientific">Platanthera zijinensis</name>
    <dbReference type="NCBI Taxonomy" id="2320716"/>
    <lineage>
        <taxon>Eukaryota</taxon>
        <taxon>Viridiplantae</taxon>
        <taxon>Streptophyta</taxon>
        <taxon>Embryophyta</taxon>
        <taxon>Tracheophyta</taxon>
        <taxon>Spermatophyta</taxon>
        <taxon>Magnoliopsida</taxon>
        <taxon>Liliopsida</taxon>
        <taxon>Asparagales</taxon>
        <taxon>Orchidaceae</taxon>
        <taxon>Orchidoideae</taxon>
        <taxon>Orchideae</taxon>
        <taxon>Orchidinae</taxon>
        <taxon>Platanthera</taxon>
    </lineage>
</organism>
<dbReference type="EMBL" id="JBBWWQ010000005">
    <property type="protein sequence ID" value="KAK8946387.1"/>
    <property type="molecule type" value="Genomic_DNA"/>
</dbReference>
<keyword evidence="2 6" id="KW-0479">Metal-binding</keyword>
<feature type="region of interest" description="Disordered" evidence="7">
    <location>
        <begin position="719"/>
        <end position="740"/>
    </location>
</feature>
<accession>A0AAP0BNS8</accession>
<dbReference type="InterPro" id="IPR006564">
    <property type="entry name" value="Znf_PMZ"/>
</dbReference>
<proteinExistence type="inferred from homology"/>
<dbReference type="Pfam" id="PF10551">
    <property type="entry name" value="MULE"/>
    <property type="match status" value="1"/>
</dbReference>
<dbReference type="GO" id="GO:0008270">
    <property type="term" value="F:zinc ion binding"/>
    <property type="evidence" value="ECO:0007669"/>
    <property type="project" value="UniProtKB-UniRule"/>
</dbReference>
<evidence type="ECO:0000256" key="6">
    <source>
        <dbReference type="RuleBase" id="RU367018"/>
    </source>
</evidence>
<evidence type="ECO:0000256" key="3">
    <source>
        <dbReference type="ARBA" id="ARBA00022771"/>
    </source>
</evidence>
<evidence type="ECO:0000256" key="4">
    <source>
        <dbReference type="ARBA" id="ARBA00022833"/>
    </source>
</evidence>
<evidence type="ECO:0000256" key="7">
    <source>
        <dbReference type="SAM" id="MobiDB-lite"/>
    </source>
</evidence>
<dbReference type="SMART" id="SM00575">
    <property type="entry name" value="ZnF_PMZ"/>
    <property type="match status" value="1"/>
</dbReference>
<reference evidence="9 10" key="1">
    <citation type="journal article" date="2022" name="Nat. Plants">
        <title>Genomes of leafy and leafless Platanthera orchids illuminate the evolution of mycoheterotrophy.</title>
        <authorList>
            <person name="Li M.H."/>
            <person name="Liu K.W."/>
            <person name="Li Z."/>
            <person name="Lu H.C."/>
            <person name="Ye Q.L."/>
            <person name="Zhang D."/>
            <person name="Wang J.Y."/>
            <person name="Li Y.F."/>
            <person name="Zhong Z.M."/>
            <person name="Liu X."/>
            <person name="Yu X."/>
            <person name="Liu D.K."/>
            <person name="Tu X.D."/>
            <person name="Liu B."/>
            <person name="Hao Y."/>
            <person name="Liao X.Y."/>
            <person name="Jiang Y.T."/>
            <person name="Sun W.H."/>
            <person name="Chen J."/>
            <person name="Chen Y.Q."/>
            <person name="Ai Y."/>
            <person name="Zhai J.W."/>
            <person name="Wu S.S."/>
            <person name="Zhou Z."/>
            <person name="Hsiao Y.Y."/>
            <person name="Wu W.L."/>
            <person name="Chen Y.Y."/>
            <person name="Lin Y.F."/>
            <person name="Hsu J.L."/>
            <person name="Li C.Y."/>
            <person name="Wang Z.W."/>
            <person name="Zhao X."/>
            <person name="Zhong W.Y."/>
            <person name="Ma X.K."/>
            <person name="Ma L."/>
            <person name="Huang J."/>
            <person name="Chen G.Z."/>
            <person name="Huang M.Z."/>
            <person name="Huang L."/>
            <person name="Peng D.H."/>
            <person name="Luo Y.B."/>
            <person name="Zou S.Q."/>
            <person name="Chen S.P."/>
            <person name="Lan S."/>
            <person name="Tsai W.C."/>
            <person name="Van de Peer Y."/>
            <person name="Liu Z.J."/>
        </authorList>
    </citation>
    <scope>NUCLEOTIDE SEQUENCE [LARGE SCALE GENOMIC DNA]</scope>
    <source>
        <strain evidence="9">Lor287</strain>
    </source>
</reference>
<dbReference type="GO" id="GO:0006355">
    <property type="term" value="P:regulation of DNA-templated transcription"/>
    <property type="evidence" value="ECO:0007669"/>
    <property type="project" value="UniProtKB-UniRule"/>
</dbReference>
<evidence type="ECO:0000313" key="10">
    <source>
        <dbReference type="Proteomes" id="UP001418222"/>
    </source>
</evidence>
<dbReference type="InterPro" id="IPR004330">
    <property type="entry name" value="FAR1_DNA_bnd_dom"/>
</dbReference>
<comment type="similarity">
    <text evidence="1 6">Belongs to the FHY3/FAR1 family.</text>
</comment>
<dbReference type="PANTHER" id="PTHR31669:SF301">
    <property type="entry name" value="PROTEIN FAR1-RELATED SEQUENCE"/>
    <property type="match status" value="1"/>
</dbReference>
<sequence>MNSMFDSQELMMEDGLTMEAPFVPTEIDEAKDVELNVILPSDANKSPDFSKKDGIKVSVTTTSDHADGEEKIDAVGPNGDDKIPRVGMVFRTYDEASNFFKQYAFRVGFGVAVKKSSFSKSGVCRRLILGCSRGGRGRADACYLARQSAKTNCEAMIAVKLWGDGLLHVVEAELEHNHPLNPSTAQFLRCYQKMVHTMNLKQQGDHKNSDVVDKDCGINTTEIGRLKLGEGDDEAIHQFFARMQNKNPRFFYSVDLDQHGRMRNLFWADARSRAANQYFGDVVAFDTTCLTEKHDLPLVSFIGANHHGQNLLLGCGLLSSETIDTYIWLFKTWLTCMRNCRPNAIITDQCKAIQEAVTLVFPGARHRLCLYNIMKKVPEKLRGHEEFKTIKKELKRLAYDSLQVYEFEDEWKKLIQKFVLEGNEWLAELYNNRCAWVPLFLKDTFWAGMSVARRGESLSAFFDGTVYPRTTIKHFFTKYETIVQSRFKKEAQADSESLHKTPLIASKFYMEEQLSKIYTINMFQKFQDELKATMYCHATPVKIDEPIHIFEVKECSYIENGKKTESMDYKVYYNPQELVVQCICGFFQFNGILCRHSLSVFKLQQVFEIPHHYIINRWKKDCKRLHILASYTDDIVPDSLVERHDHLSARFLQLVEVGFLSEDRYQVATKLIRELEKFLLDDPGCRDRQPRLLSFEMQPTQCVQDLLASQFGISESKKSVNSLQAKRRGRPPKKAKESNMETLVRTNKEQDFLRSSLIQNENQALEAGSTSLNHDAHIGLQGGINLMEEVNQNELSFGAHFGMHVNQEQMGGQARLQPGNLFQVQYEQHPIETPRMPWLYHQIYQEDQIPKASSTRRTG</sequence>
<name>A0AAP0BNS8_9ASPA</name>
<keyword evidence="3 5" id="KW-0863">Zinc-finger</keyword>
<comment type="function">
    <text evidence="6">Putative transcription activator involved in regulating light control of development.</text>
</comment>
<evidence type="ECO:0000313" key="9">
    <source>
        <dbReference type="EMBL" id="KAK8946387.1"/>
    </source>
</evidence>